<dbReference type="Proteomes" id="UP000199652">
    <property type="component" value="Unassembled WGS sequence"/>
</dbReference>
<dbReference type="SUPFAM" id="SSF54980">
    <property type="entry name" value="EF-G C-terminal domain-like"/>
    <property type="match status" value="1"/>
</dbReference>
<dbReference type="Gene3D" id="3.30.70.240">
    <property type="match status" value="1"/>
</dbReference>
<dbReference type="InterPro" id="IPR020569">
    <property type="entry name" value="UPF0029_Impact_CS"/>
</dbReference>
<dbReference type="Gene3D" id="3.30.230.30">
    <property type="entry name" value="Impact, N-terminal domain"/>
    <property type="match status" value="1"/>
</dbReference>
<dbReference type="RefSeq" id="WP_090244647.1">
    <property type="nucleotide sequence ID" value="NZ_FNOU01000008.1"/>
</dbReference>
<comment type="similarity">
    <text evidence="1">Belongs to the IMPACT family.</text>
</comment>
<feature type="domain" description="UPF0029" evidence="3">
    <location>
        <begin position="140"/>
        <end position="195"/>
    </location>
</feature>
<dbReference type="NCBIfam" id="TIGR00257">
    <property type="entry name" value="IMPACT_YIGZ"/>
    <property type="match status" value="1"/>
</dbReference>
<dbReference type="InterPro" id="IPR023582">
    <property type="entry name" value="Impact"/>
</dbReference>
<dbReference type="PROSITE" id="PS00910">
    <property type="entry name" value="UPF0029"/>
    <property type="match status" value="1"/>
</dbReference>
<dbReference type="SUPFAM" id="SSF54211">
    <property type="entry name" value="Ribosomal protein S5 domain 2-like"/>
    <property type="match status" value="1"/>
</dbReference>
<dbReference type="InterPro" id="IPR036956">
    <property type="entry name" value="Impact_N_sf"/>
</dbReference>
<evidence type="ECO:0000259" key="3">
    <source>
        <dbReference type="Pfam" id="PF09186"/>
    </source>
</evidence>
<dbReference type="InterPro" id="IPR001498">
    <property type="entry name" value="Impact_N"/>
</dbReference>
<gene>
    <name evidence="4" type="ORF">SAMN04488579_10863</name>
</gene>
<dbReference type="GO" id="GO:0006446">
    <property type="term" value="P:regulation of translational initiation"/>
    <property type="evidence" value="ECO:0007669"/>
    <property type="project" value="TreeGrafter"/>
</dbReference>
<feature type="domain" description="Impact N-terminal" evidence="2">
    <location>
        <begin position="19"/>
        <end position="124"/>
    </location>
</feature>
<dbReference type="InterPro" id="IPR035647">
    <property type="entry name" value="EFG_III/V"/>
</dbReference>
<dbReference type="InterPro" id="IPR015796">
    <property type="entry name" value="Impact_YigZ-like"/>
</dbReference>
<dbReference type="PANTHER" id="PTHR16301">
    <property type="entry name" value="IMPACT-RELATED"/>
    <property type="match status" value="1"/>
</dbReference>
<dbReference type="Pfam" id="PF09186">
    <property type="entry name" value="DUF1949"/>
    <property type="match status" value="1"/>
</dbReference>
<dbReference type="AlphaFoldDB" id="A0A1H3EX83"/>
<dbReference type="Pfam" id="PF01205">
    <property type="entry name" value="Impact_N"/>
    <property type="match status" value="1"/>
</dbReference>
<proteinExistence type="inferred from homology"/>
<evidence type="ECO:0000259" key="2">
    <source>
        <dbReference type="Pfam" id="PF01205"/>
    </source>
</evidence>
<sequence length="212" mass="23940">MEQDYRTILAETECEIEIKKSRFIGRVYPVTDEAAVEEIISRVKKEHYKATHVCSAYVLHTLPERQKANDDGEPSGTAGRPILEVIHKRALKNILVLVIRYFGGIKLGAGGLIRAYSGCAAEVIAQSPIIKKQYSDCLSLEIDYPQYGGLLNKLTEWGYTPISEDFGEKVTLDFYLPVAETEDFIRLIRDATNDRFDYAVLDRCFVDVPQGE</sequence>
<evidence type="ECO:0000313" key="4">
    <source>
        <dbReference type="EMBL" id="SDX82579.1"/>
    </source>
</evidence>
<accession>A0A1H3EX83</accession>
<name>A0A1H3EX83_EUBBA</name>
<protein>
    <submittedName>
        <fullName evidence="4">Uncharacterized protein, YigZ family</fullName>
    </submittedName>
</protein>
<organism evidence="4 5">
    <name type="scientific">Eubacterium barkeri</name>
    <name type="common">Clostridium barkeri</name>
    <dbReference type="NCBI Taxonomy" id="1528"/>
    <lineage>
        <taxon>Bacteria</taxon>
        <taxon>Bacillati</taxon>
        <taxon>Bacillota</taxon>
        <taxon>Clostridia</taxon>
        <taxon>Eubacteriales</taxon>
        <taxon>Eubacteriaceae</taxon>
        <taxon>Eubacterium</taxon>
    </lineage>
</organism>
<keyword evidence="5" id="KW-1185">Reference proteome</keyword>
<dbReference type="InterPro" id="IPR015269">
    <property type="entry name" value="UPF0029_Impact_C"/>
</dbReference>
<dbReference type="GO" id="GO:0005737">
    <property type="term" value="C:cytoplasm"/>
    <property type="evidence" value="ECO:0007669"/>
    <property type="project" value="TreeGrafter"/>
</dbReference>
<dbReference type="EMBL" id="FNOU01000008">
    <property type="protein sequence ID" value="SDX82579.1"/>
    <property type="molecule type" value="Genomic_DNA"/>
</dbReference>
<dbReference type="PANTHER" id="PTHR16301:SF20">
    <property type="entry name" value="IMPACT FAMILY MEMBER YIGZ"/>
    <property type="match status" value="1"/>
</dbReference>
<reference evidence="5" key="1">
    <citation type="submission" date="2016-10" db="EMBL/GenBank/DDBJ databases">
        <authorList>
            <person name="Varghese N."/>
            <person name="Submissions S."/>
        </authorList>
    </citation>
    <scope>NUCLEOTIDE SEQUENCE [LARGE SCALE GENOMIC DNA]</scope>
    <source>
        <strain evidence="5">VPI 5359</strain>
    </source>
</reference>
<dbReference type="STRING" id="1528.SAMN04488579_10863"/>
<evidence type="ECO:0000313" key="5">
    <source>
        <dbReference type="Proteomes" id="UP000199652"/>
    </source>
</evidence>
<dbReference type="InterPro" id="IPR020568">
    <property type="entry name" value="Ribosomal_Su5_D2-typ_SF"/>
</dbReference>
<dbReference type="OrthoDB" id="9813771at2"/>
<evidence type="ECO:0000256" key="1">
    <source>
        <dbReference type="ARBA" id="ARBA00007665"/>
    </source>
</evidence>